<dbReference type="AlphaFoldDB" id="A0AAD6XY95"/>
<protein>
    <submittedName>
        <fullName evidence="2">Uncharacterized protein</fullName>
    </submittedName>
</protein>
<reference evidence="2" key="1">
    <citation type="submission" date="2023-03" db="EMBL/GenBank/DDBJ databases">
        <title>Massive genome expansion in bonnet fungi (Mycena s.s.) driven by repeated elements and novel gene families across ecological guilds.</title>
        <authorList>
            <consortium name="Lawrence Berkeley National Laboratory"/>
            <person name="Harder C.B."/>
            <person name="Miyauchi S."/>
            <person name="Viragh M."/>
            <person name="Kuo A."/>
            <person name="Thoen E."/>
            <person name="Andreopoulos B."/>
            <person name="Lu D."/>
            <person name="Skrede I."/>
            <person name="Drula E."/>
            <person name="Henrissat B."/>
            <person name="Morin E."/>
            <person name="Kohler A."/>
            <person name="Barry K."/>
            <person name="LaButti K."/>
            <person name="Morin E."/>
            <person name="Salamov A."/>
            <person name="Lipzen A."/>
            <person name="Mereny Z."/>
            <person name="Hegedus B."/>
            <person name="Baldrian P."/>
            <person name="Stursova M."/>
            <person name="Weitz H."/>
            <person name="Taylor A."/>
            <person name="Grigoriev I.V."/>
            <person name="Nagy L.G."/>
            <person name="Martin F."/>
            <person name="Kauserud H."/>
        </authorList>
    </citation>
    <scope>NUCLEOTIDE SEQUENCE</scope>
    <source>
        <strain evidence="2">CBHHK173m</strain>
    </source>
</reference>
<gene>
    <name evidence="2" type="ORF">B0H15DRAFT_14192</name>
</gene>
<dbReference type="EMBL" id="JARJCN010000001">
    <property type="protein sequence ID" value="KAJ7104202.1"/>
    <property type="molecule type" value="Genomic_DNA"/>
</dbReference>
<feature type="compositionally biased region" description="Polar residues" evidence="1">
    <location>
        <begin position="422"/>
        <end position="433"/>
    </location>
</feature>
<sequence>MSDTVLNEDSAPEVVNSIEEPVTPMTSSLIESGVIVDPSTLQDPDVEHGSPQADPASEAVVAALIETGVLADSEDIIQIHQDDSLISPQDVGDAAGAEAVVSIAEPELSSSPEIEVAAHVDDRLAPLESVNQLDSELELIPGVSAPGDVEETLLTAAQSAPERPKSPWTPSYSVTKQGWLSSEDTPALVEQESSFADEGDFIEPTPVVPALEASADPPRASSPWTPSYSVSVQGSPLPASAELLDTTADTSGAEDIEAAKEMAAYTSSYPVEQGEVIEPTLYTPKLEAPDDPPRASSPWTPSYSVSVQGSPLPVSAELNDVVLNIPHAEEAIDSADVAADPISHPAVPEETTPDITEEPTPAPEVADDIAAEQPSAHIPEAQEPVVEDTFQRDVAVELLPELTMKDVEPQSFTESDPALDDTYSSEARTNNTDVEAVPRPDIAPLGDGVAELVPDHDDTTTEPLAPIADERTADNLVVETTNPTDFQPAPIVDASADTPVIEARAVEEATAVQSEPPASSELLEEAALRADTPHDAAAVREAIPAKVEPLVDVDEPVVEADASVLVLSDTPGEVVDESADGVASMLAPGTTETGPGK</sequence>
<name>A0AAD6XY95_9AGAR</name>
<feature type="region of interest" description="Disordered" evidence="1">
    <location>
        <begin position="1"/>
        <end position="23"/>
    </location>
</feature>
<accession>A0AAD6XY95</accession>
<feature type="region of interest" description="Disordered" evidence="1">
    <location>
        <begin position="283"/>
        <end position="308"/>
    </location>
</feature>
<feature type="compositionally biased region" description="Polar residues" evidence="1">
    <location>
        <begin position="222"/>
        <end position="233"/>
    </location>
</feature>
<evidence type="ECO:0000313" key="3">
    <source>
        <dbReference type="Proteomes" id="UP001222325"/>
    </source>
</evidence>
<proteinExistence type="predicted"/>
<feature type="compositionally biased region" description="Polar residues" evidence="1">
    <location>
        <begin position="168"/>
        <end position="184"/>
    </location>
</feature>
<feature type="region of interest" description="Disordered" evidence="1">
    <location>
        <begin position="336"/>
        <end position="362"/>
    </location>
</feature>
<comment type="caution">
    <text evidence="2">The sequence shown here is derived from an EMBL/GenBank/DDBJ whole genome shotgun (WGS) entry which is preliminary data.</text>
</comment>
<feature type="region of interest" description="Disordered" evidence="1">
    <location>
        <begin position="401"/>
        <end position="473"/>
    </location>
</feature>
<evidence type="ECO:0000256" key="1">
    <source>
        <dbReference type="SAM" id="MobiDB-lite"/>
    </source>
</evidence>
<organism evidence="2 3">
    <name type="scientific">Mycena belliarum</name>
    <dbReference type="NCBI Taxonomy" id="1033014"/>
    <lineage>
        <taxon>Eukaryota</taxon>
        <taxon>Fungi</taxon>
        <taxon>Dikarya</taxon>
        <taxon>Basidiomycota</taxon>
        <taxon>Agaricomycotina</taxon>
        <taxon>Agaricomycetes</taxon>
        <taxon>Agaricomycetidae</taxon>
        <taxon>Agaricales</taxon>
        <taxon>Marasmiineae</taxon>
        <taxon>Mycenaceae</taxon>
        <taxon>Mycena</taxon>
    </lineage>
</organism>
<keyword evidence="3" id="KW-1185">Reference proteome</keyword>
<evidence type="ECO:0000313" key="2">
    <source>
        <dbReference type="EMBL" id="KAJ7104202.1"/>
    </source>
</evidence>
<dbReference type="Proteomes" id="UP001222325">
    <property type="component" value="Unassembled WGS sequence"/>
</dbReference>
<feature type="compositionally biased region" description="Polar residues" evidence="1">
    <location>
        <begin position="297"/>
        <end position="308"/>
    </location>
</feature>
<feature type="region of interest" description="Disordered" evidence="1">
    <location>
        <begin position="157"/>
        <end position="233"/>
    </location>
</feature>